<dbReference type="OMA" id="INDSFEY"/>
<name>A0A0R0JJZ1_SOYBN</name>
<keyword evidence="3" id="KW-1185">Reference proteome</keyword>
<organism evidence="1">
    <name type="scientific">Glycine max</name>
    <name type="common">Soybean</name>
    <name type="synonym">Glycine hispida</name>
    <dbReference type="NCBI Taxonomy" id="3847"/>
    <lineage>
        <taxon>Eukaryota</taxon>
        <taxon>Viridiplantae</taxon>
        <taxon>Streptophyta</taxon>
        <taxon>Embryophyta</taxon>
        <taxon>Tracheophyta</taxon>
        <taxon>Spermatophyta</taxon>
        <taxon>Magnoliopsida</taxon>
        <taxon>eudicotyledons</taxon>
        <taxon>Gunneridae</taxon>
        <taxon>Pentapetalae</taxon>
        <taxon>rosids</taxon>
        <taxon>fabids</taxon>
        <taxon>Fabales</taxon>
        <taxon>Fabaceae</taxon>
        <taxon>Papilionoideae</taxon>
        <taxon>50 kb inversion clade</taxon>
        <taxon>NPAAA clade</taxon>
        <taxon>indigoferoid/millettioid clade</taxon>
        <taxon>Phaseoleae</taxon>
        <taxon>Glycine</taxon>
        <taxon>Glycine subgen. Soja</taxon>
    </lineage>
</organism>
<protein>
    <submittedName>
        <fullName evidence="1 2">Uncharacterized protein</fullName>
    </submittedName>
</protein>
<sequence length="269" mass="30507">MKQKNGVRPLVFDIITKGPPRGLEKKILGMDQEDKEMINDSFEYGFKDSLEVICGVILILPTEHVEDYQNRNLLSDYAREDYFDDPSLSLKAVWVTEVSCFTPHRNVAVFDPPTDDMRCHMKPLHLTNMLEDQIINKILVDVGVAFNILPRSMLRRLGRTVEDLIPHNIVVSDFCGKPSDSEGLFFWNDDANLEMVEADHSSYGIYVAFASEGDQAMAITAPFEVKDSFYVNKSGEFLGFVIHQKGIEVDKNKAKAILETSPSKNRKKL</sequence>
<dbReference type="EMBL" id="CM000839">
    <property type="protein sequence ID" value="KRH54876.1"/>
    <property type="molecule type" value="Genomic_DNA"/>
</dbReference>
<dbReference type="Proteomes" id="UP000008827">
    <property type="component" value="Chromosome 6"/>
</dbReference>
<reference evidence="2" key="2">
    <citation type="submission" date="2018-02" db="UniProtKB">
        <authorList>
            <consortium name="EnsemblPlants"/>
        </authorList>
    </citation>
    <scope>IDENTIFICATION</scope>
    <source>
        <strain evidence="2">Williams 82</strain>
    </source>
</reference>
<evidence type="ECO:0000313" key="1">
    <source>
        <dbReference type="EMBL" id="KRH54876.1"/>
    </source>
</evidence>
<gene>
    <name evidence="1" type="ORF">GLYMA_06G216100</name>
</gene>
<dbReference type="EnsemblPlants" id="KRH54876">
    <property type="protein sequence ID" value="KRH54876"/>
    <property type="gene ID" value="GLYMA_06G216100"/>
</dbReference>
<reference evidence="1 2" key="1">
    <citation type="journal article" date="2010" name="Nature">
        <title>Genome sequence of the palaeopolyploid soybean.</title>
        <authorList>
            <person name="Schmutz J."/>
            <person name="Cannon S.B."/>
            <person name="Schlueter J."/>
            <person name="Ma J."/>
            <person name="Mitros T."/>
            <person name="Nelson W."/>
            <person name="Hyten D.L."/>
            <person name="Song Q."/>
            <person name="Thelen J.J."/>
            <person name="Cheng J."/>
            <person name="Xu D."/>
            <person name="Hellsten U."/>
            <person name="May G.D."/>
            <person name="Yu Y."/>
            <person name="Sakurai T."/>
            <person name="Umezawa T."/>
            <person name="Bhattacharyya M.K."/>
            <person name="Sandhu D."/>
            <person name="Valliyodan B."/>
            <person name="Lindquist E."/>
            <person name="Peto M."/>
            <person name="Grant D."/>
            <person name="Shu S."/>
            <person name="Goodstein D."/>
            <person name="Barry K."/>
            <person name="Futrell-Griggs M."/>
            <person name="Abernathy B."/>
            <person name="Du J."/>
            <person name="Tian Z."/>
            <person name="Zhu L."/>
            <person name="Gill N."/>
            <person name="Joshi T."/>
            <person name="Libault M."/>
            <person name="Sethuraman A."/>
            <person name="Zhang X.-C."/>
            <person name="Shinozaki K."/>
            <person name="Nguyen H.T."/>
            <person name="Wing R.A."/>
            <person name="Cregan P."/>
            <person name="Specht J."/>
            <person name="Grimwood J."/>
            <person name="Rokhsar D."/>
            <person name="Stacey G."/>
            <person name="Shoemaker R.C."/>
            <person name="Jackson S.A."/>
        </authorList>
    </citation>
    <scope>NUCLEOTIDE SEQUENCE</scope>
    <source>
        <strain evidence="2">cv. Williams 82</strain>
        <tissue evidence="1">Callus</tissue>
    </source>
</reference>
<accession>A0A0R0JJZ1</accession>
<dbReference type="AlphaFoldDB" id="A0A0R0JJZ1"/>
<reference evidence="1" key="3">
    <citation type="submission" date="2018-07" db="EMBL/GenBank/DDBJ databases">
        <title>WGS assembly of Glycine max.</title>
        <authorList>
            <person name="Schmutz J."/>
            <person name="Cannon S."/>
            <person name="Schlueter J."/>
            <person name="Ma J."/>
            <person name="Mitros T."/>
            <person name="Nelson W."/>
            <person name="Hyten D."/>
            <person name="Song Q."/>
            <person name="Thelen J."/>
            <person name="Cheng J."/>
            <person name="Xu D."/>
            <person name="Hellsten U."/>
            <person name="May G."/>
            <person name="Yu Y."/>
            <person name="Sakurai T."/>
            <person name="Umezawa T."/>
            <person name="Bhattacharyya M."/>
            <person name="Sandhu D."/>
            <person name="Valliyodan B."/>
            <person name="Lindquist E."/>
            <person name="Peto M."/>
            <person name="Grant D."/>
            <person name="Shu S."/>
            <person name="Goodstein D."/>
            <person name="Barry K."/>
            <person name="Futrell-Griggs M."/>
            <person name="Abernathy B."/>
            <person name="Du J."/>
            <person name="Tian Z."/>
            <person name="Zhu L."/>
            <person name="Gill N."/>
            <person name="Joshi T."/>
            <person name="Libault M."/>
            <person name="Sethuraman A."/>
            <person name="Zhang X."/>
            <person name="Shinozaki K."/>
            <person name="Nguyen H."/>
            <person name="Wing R."/>
            <person name="Cregan P."/>
            <person name="Specht J."/>
            <person name="Grimwood J."/>
            <person name="Rokhsar D."/>
            <person name="Stacey G."/>
            <person name="Shoemaker R."/>
            <person name="Jackson S."/>
        </authorList>
    </citation>
    <scope>NUCLEOTIDE SEQUENCE</scope>
    <source>
        <tissue evidence="1">Callus</tissue>
    </source>
</reference>
<proteinExistence type="predicted"/>
<dbReference type="PaxDb" id="3847-GLYMA06G24685.1"/>
<evidence type="ECO:0000313" key="3">
    <source>
        <dbReference type="Proteomes" id="UP000008827"/>
    </source>
</evidence>
<dbReference type="Gramene" id="KRH54876">
    <property type="protein sequence ID" value="KRH54876"/>
    <property type="gene ID" value="GLYMA_06G216100"/>
</dbReference>
<dbReference type="InParanoid" id="A0A0R0JJZ1"/>
<evidence type="ECO:0000313" key="2">
    <source>
        <dbReference type="EnsemblPlants" id="KRH54876"/>
    </source>
</evidence>